<feature type="region of interest" description="Disordered" evidence="19">
    <location>
        <begin position="681"/>
        <end position="705"/>
    </location>
</feature>
<dbReference type="SUPFAM" id="SSF48452">
    <property type="entry name" value="TPR-like"/>
    <property type="match status" value="1"/>
</dbReference>
<dbReference type="HOGENOM" id="CLU_329381_0_0_1"/>
<dbReference type="STRING" id="126957.T1J298"/>
<comment type="similarity">
    <text evidence="4">Belongs to the SNAP family.</text>
</comment>
<dbReference type="GO" id="GO:0005776">
    <property type="term" value="C:autophagosome"/>
    <property type="evidence" value="ECO:0007669"/>
    <property type="project" value="UniProtKB-SubCell"/>
</dbReference>
<keyword evidence="7" id="KW-0931">ER-Golgi transport</keyword>
<evidence type="ECO:0000256" key="1">
    <source>
        <dbReference type="ARBA" id="ARBA00004170"/>
    </source>
</evidence>
<feature type="region of interest" description="Disordered" evidence="19">
    <location>
        <begin position="538"/>
        <end position="588"/>
    </location>
</feature>
<dbReference type="Pfam" id="PF14938">
    <property type="entry name" value="SNAP"/>
    <property type="match status" value="1"/>
</dbReference>
<dbReference type="GO" id="GO:0016604">
    <property type="term" value="C:nuclear body"/>
    <property type="evidence" value="ECO:0007669"/>
    <property type="project" value="UniProtKB-SubCell"/>
</dbReference>
<evidence type="ECO:0000256" key="11">
    <source>
        <dbReference type="ARBA" id="ARBA00023136"/>
    </source>
</evidence>
<evidence type="ECO:0000256" key="17">
    <source>
        <dbReference type="ARBA" id="ARBA00040047"/>
    </source>
</evidence>
<dbReference type="PANTHER" id="PTHR13768">
    <property type="entry name" value="SOLUBLE NSF ATTACHMENT PROTEIN SNAP"/>
    <property type="match status" value="1"/>
</dbReference>
<dbReference type="EnsemblMetazoa" id="SMAR007680-RA">
    <property type="protein sequence ID" value="SMAR007680-PA"/>
    <property type="gene ID" value="SMAR007680"/>
</dbReference>
<keyword evidence="11" id="KW-0472">Membrane</keyword>
<dbReference type="InterPro" id="IPR029431">
    <property type="entry name" value="TP53INP"/>
</dbReference>
<reference evidence="21" key="1">
    <citation type="submission" date="2011-05" db="EMBL/GenBank/DDBJ databases">
        <authorList>
            <person name="Richards S.R."/>
            <person name="Qu J."/>
            <person name="Jiang H."/>
            <person name="Jhangiani S.N."/>
            <person name="Agravi P."/>
            <person name="Goodspeed R."/>
            <person name="Gross S."/>
            <person name="Mandapat C."/>
            <person name="Jackson L."/>
            <person name="Mathew T."/>
            <person name="Pu L."/>
            <person name="Thornton R."/>
            <person name="Saada N."/>
            <person name="Wilczek-Boney K.B."/>
            <person name="Lee S."/>
            <person name="Kovar C."/>
            <person name="Wu Y."/>
            <person name="Scherer S.E."/>
            <person name="Worley K.C."/>
            <person name="Muzny D.M."/>
            <person name="Gibbs R."/>
        </authorList>
    </citation>
    <scope>NUCLEOTIDE SEQUENCE</scope>
    <source>
        <strain evidence="21">Brora</strain>
    </source>
</reference>
<keyword evidence="5" id="KW-0813">Transport</keyword>
<dbReference type="GO" id="GO:0005829">
    <property type="term" value="C:cytosol"/>
    <property type="evidence" value="ECO:0007669"/>
    <property type="project" value="UniProtKB-SubCell"/>
</dbReference>
<proteinExistence type="inferred from homology"/>
<dbReference type="GO" id="GO:0019905">
    <property type="term" value="F:syntaxin binding"/>
    <property type="evidence" value="ECO:0007669"/>
    <property type="project" value="TreeGrafter"/>
</dbReference>
<evidence type="ECO:0000313" key="21">
    <source>
        <dbReference type="Proteomes" id="UP000014500"/>
    </source>
</evidence>
<evidence type="ECO:0000256" key="13">
    <source>
        <dbReference type="ARBA" id="ARBA00023163"/>
    </source>
</evidence>
<dbReference type="Gene3D" id="1.25.40.10">
    <property type="entry name" value="Tetratricopeptide repeat domain"/>
    <property type="match status" value="1"/>
</dbReference>
<evidence type="ECO:0000256" key="14">
    <source>
        <dbReference type="ARBA" id="ARBA00023242"/>
    </source>
</evidence>
<dbReference type="GO" id="GO:0005483">
    <property type="term" value="F:soluble NSF attachment protein activity"/>
    <property type="evidence" value="ECO:0007669"/>
    <property type="project" value="TreeGrafter"/>
</dbReference>
<dbReference type="Pfam" id="PF14839">
    <property type="entry name" value="DOR"/>
    <property type="match status" value="1"/>
</dbReference>
<feature type="compositionally biased region" description="Pro residues" evidence="19">
    <location>
        <begin position="684"/>
        <end position="698"/>
    </location>
</feature>
<keyword evidence="6" id="KW-0963">Cytoplasm</keyword>
<evidence type="ECO:0000256" key="16">
    <source>
        <dbReference type="ARBA" id="ARBA00034306"/>
    </source>
</evidence>
<dbReference type="InterPro" id="IPR011990">
    <property type="entry name" value="TPR-like_helical_dom_sf"/>
</dbReference>
<feature type="compositionally biased region" description="Basic and acidic residues" evidence="19">
    <location>
        <begin position="549"/>
        <end position="559"/>
    </location>
</feature>
<organism evidence="20 21">
    <name type="scientific">Strigamia maritima</name>
    <name type="common">European centipede</name>
    <name type="synonym">Geophilus maritimus</name>
    <dbReference type="NCBI Taxonomy" id="126957"/>
    <lineage>
        <taxon>Eukaryota</taxon>
        <taxon>Metazoa</taxon>
        <taxon>Ecdysozoa</taxon>
        <taxon>Arthropoda</taxon>
        <taxon>Myriapoda</taxon>
        <taxon>Chilopoda</taxon>
        <taxon>Pleurostigmophora</taxon>
        <taxon>Geophilomorpha</taxon>
        <taxon>Linotaeniidae</taxon>
        <taxon>Strigamia</taxon>
    </lineage>
</organism>
<keyword evidence="12" id="KW-0010">Activator</keyword>
<dbReference type="GO" id="GO:0005774">
    <property type="term" value="C:vacuolar membrane"/>
    <property type="evidence" value="ECO:0007669"/>
    <property type="project" value="TreeGrafter"/>
</dbReference>
<keyword evidence="10" id="KW-0805">Transcription regulation</keyword>
<evidence type="ECO:0000256" key="15">
    <source>
        <dbReference type="ARBA" id="ARBA00023329"/>
    </source>
</evidence>
<dbReference type="AlphaFoldDB" id="T1J298"/>
<evidence type="ECO:0000256" key="19">
    <source>
        <dbReference type="SAM" id="MobiDB-lite"/>
    </source>
</evidence>
<dbReference type="GO" id="GO:0031201">
    <property type="term" value="C:SNARE complex"/>
    <property type="evidence" value="ECO:0007669"/>
    <property type="project" value="TreeGrafter"/>
</dbReference>
<accession>T1J298</accession>
<reference evidence="20" key="2">
    <citation type="submission" date="2015-02" db="UniProtKB">
        <authorList>
            <consortium name="EnsemblMetazoa"/>
        </authorList>
    </citation>
    <scope>IDENTIFICATION</scope>
</reference>
<evidence type="ECO:0000256" key="7">
    <source>
        <dbReference type="ARBA" id="ARBA00022892"/>
    </source>
</evidence>
<feature type="region of interest" description="Disordered" evidence="19">
    <location>
        <begin position="847"/>
        <end position="872"/>
    </location>
</feature>
<keyword evidence="14" id="KW-0539">Nucleus</keyword>
<dbReference type="InterPro" id="IPR000744">
    <property type="entry name" value="NSF_attach"/>
</dbReference>
<keyword evidence="15" id="KW-0968">Cytoplasmic vesicle</keyword>
<dbReference type="Proteomes" id="UP000014500">
    <property type="component" value="Unassembled WGS sequence"/>
</dbReference>
<comment type="subcellular location">
    <subcellularLocation>
        <location evidence="3">Cytoplasm</location>
        <location evidence="3">Cytosol</location>
    </subcellularLocation>
    <subcellularLocation>
        <location evidence="2">Cytoplasmic vesicle</location>
        <location evidence="2">Autophagosome</location>
    </subcellularLocation>
    <subcellularLocation>
        <location evidence="1">Membrane</location>
        <topology evidence="1">Peripheral membrane protein</topology>
    </subcellularLocation>
    <subcellularLocation>
        <location evidence="16">Nucleus</location>
        <location evidence="16">Nuclear body</location>
    </subcellularLocation>
</comment>
<dbReference type="eggNOG" id="KOG1585">
    <property type="taxonomic scope" value="Eukaryota"/>
</dbReference>
<evidence type="ECO:0000313" key="20">
    <source>
        <dbReference type="EnsemblMetazoa" id="SMAR007680-PA"/>
    </source>
</evidence>
<name>T1J298_STRMM</name>
<sequence>MTAAMNSERRQSILFNHWQDLSTKYSQISPILSSFYMNQLLEATDARESLEEKITTNVCPYCGVLRTTNNSRTRLRPRIKKTKCMLRMKDKLRIKATNIHKNQTRILQLMESNCNQMVISCYNCKKKCHLRLNVPEDSSSNSVLAFEKPKKRRKKKELTAGLTIPTTLNTIAQKKLLQTTEKITKIKVKATENTTVKTKTTENTKVRTNTARNSRVKMKTTGNLIMKYSRPATIMKTHIPVISKKELKKPNADSVPTQRQKLESFLSNLFLKTSFLKWKPDYDGAASEYTKAATNFKNGKALQQSKDCLLRASECYRLNQSCMEQAAFVSKDMGDYLEAANLVEKACRSFQEHGVPDTAALALDKGAKIIESKHPERALQLYLRAAEVASLEDRPRQVAEYLSKATRLLLKLKRLDEASDIMRQEMDMHMQAGSNGAVSRMVVALVIVDLTRGDYVAAEKIFRENASYVEADEAQTLIALLDAFDQEDSEAAAIALKSPFLKHMDVEYAKLARDLYIPSNPLYTAEARSRKAPAAENFVQDASLDEPSLSEKSKTRNLSDEIGSLTITPEEKPPEPKPRPPLKPSLTIDAGDEYSDGLWFYAPLNKKENNSENPSNTNNYSNLTFKTKEDNGWVVVSGKKKRRKPSNEFNDFMDLALEDVPPAHTLDAGSDFEMDCELNLSPVVSPPPETVPSTPPTPSSLTHMEPEGSWYVTPPPCFTAVGHVSDTTPVLSPMENLLIEHPSMSVYQSSQTDSQDDVLDAPPLVAPASIKNKPPSGNVKAGAAKKVQIIQDAPQEMTLRERSQVLLIQVLKQEQMMSESFGRCPNIETIKNLCRNRLARNNKIREFASAGRHKSRKDRMRSPSGANNNRKC</sequence>
<evidence type="ECO:0000256" key="2">
    <source>
        <dbReference type="ARBA" id="ARBA00004419"/>
    </source>
</evidence>
<dbReference type="EMBL" id="JH431796">
    <property type="status" value="NOT_ANNOTATED_CDS"/>
    <property type="molecule type" value="Genomic_DNA"/>
</dbReference>
<evidence type="ECO:0000256" key="8">
    <source>
        <dbReference type="ARBA" id="ARBA00022927"/>
    </source>
</evidence>
<keyword evidence="8" id="KW-0653">Protein transport</keyword>
<evidence type="ECO:0000256" key="18">
    <source>
        <dbReference type="ARBA" id="ARBA00042485"/>
    </source>
</evidence>
<protein>
    <recommendedName>
        <fullName evidence="17">Gamma-soluble NSF attachment protein</fullName>
    </recommendedName>
    <alternativeName>
        <fullName evidence="18">N-ethylmaleimide-sensitive factor attachment protein gamma</fullName>
    </alternativeName>
</protein>
<dbReference type="GO" id="GO:0016192">
    <property type="term" value="P:vesicle-mediated transport"/>
    <property type="evidence" value="ECO:0007669"/>
    <property type="project" value="UniProtKB-KW"/>
</dbReference>
<dbReference type="PANTHER" id="PTHR13768:SF2">
    <property type="entry name" value="GAMMA-SOLUBLE NSF ATTACHMENT PROTEIN"/>
    <property type="match status" value="1"/>
</dbReference>
<dbReference type="GO" id="GO:0006914">
    <property type="term" value="P:autophagy"/>
    <property type="evidence" value="ECO:0007669"/>
    <property type="project" value="UniProtKB-KW"/>
</dbReference>
<keyword evidence="9" id="KW-0072">Autophagy</keyword>
<evidence type="ECO:0000256" key="12">
    <source>
        <dbReference type="ARBA" id="ARBA00023159"/>
    </source>
</evidence>
<evidence type="ECO:0000256" key="10">
    <source>
        <dbReference type="ARBA" id="ARBA00023015"/>
    </source>
</evidence>
<evidence type="ECO:0000256" key="3">
    <source>
        <dbReference type="ARBA" id="ARBA00004514"/>
    </source>
</evidence>
<evidence type="ECO:0000256" key="5">
    <source>
        <dbReference type="ARBA" id="ARBA00022448"/>
    </source>
</evidence>
<keyword evidence="13" id="KW-0804">Transcription</keyword>
<evidence type="ECO:0000256" key="6">
    <source>
        <dbReference type="ARBA" id="ARBA00022490"/>
    </source>
</evidence>
<keyword evidence="21" id="KW-1185">Reference proteome</keyword>
<evidence type="ECO:0000256" key="4">
    <source>
        <dbReference type="ARBA" id="ARBA00010050"/>
    </source>
</evidence>
<evidence type="ECO:0000256" key="9">
    <source>
        <dbReference type="ARBA" id="ARBA00023006"/>
    </source>
</evidence>
<dbReference type="GO" id="GO:0031410">
    <property type="term" value="C:cytoplasmic vesicle"/>
    <property type="evidence" value="ECO:0007669"/>
    <property type="project" value="UniProtKB-KW"/>
</dbReference>
<dbReference type="GO" id="GO:0006886">
    <property type="term" value="P:intracellular protein transport"/>
    <property type="evidence" value="ECO:0007669"/>
    <property type="project" value="InterPro"/>
</dbReference>
<feature type="compositionally biased region" description="Basic and acidic residues" evidence="19">
    <location>
        <begin position="569"/>
        <end position="578"/>
    </location>
</feature>